<dbReference type="PANTHER" id="PTHR43792:SF9">
    <property type="entry name" value="RIBOSOMAL-PROTEIN-ALANINE ACETYLTRANSFERASE"/>
    <property type="match status" value="1"/>
</dbReference>
<sequence>MYVCGGVIPELSGRRVRLRAMLPADAQALFGIWSHPAVAPWLDGPPLSSVEDAEALIDLLAEWAVEEESLRWSILGPEDVVIGSCGYNHWQLQGAYRGEIGFELSPAAVRQGFMREALELVLAFGFQSMGLNRMEALCHPDNLRAERLLTGLGFRQEGLLRQYRHTASGYQDVVMYSLLQGDTGAEERTERI</sequence>
<dbReference type="Proteomes" id="UP001597448">
    <property type="component" value="Unassembled WGS sequence"/>
</dbReference>
<reference evidence="3" key="1">
    <citation type="journal article" date="2019" name="Int. J. Syst. Evol. Microbiol.">
        <title>The Global Catalogue of Microorganisms (GCM) 10K type strain sequencing project: providing services to taxonomists for standard genome sequencing and annotation.</title>
        <authorList>
            <consortium name="The Broad Institute Genomics Platform"/>
            <consortium name="The Broad Institute Genome Sequencing Center for Infectious Disease"/>
            <person name="Wu L."/>
            <person name="Ma J."/>
        </authorList>
    </citation>
    <scope>NUCLEOTIDE SEQUENCE [LARGE SCALE GENOMIC DNA]</scope>
    <source>
        <strain evidence="3">CCM 8725</strain>
    </source>
</reference>
<dbReference type="InterPro" id="IPR016181">
    <property type="entry name" value="Acyl_CoA_acyltransferase"/>
</dbReference>
<comment type="caution">
    <text evidence="2">The sequence shown here is derived from an EMBL/GenBank/DDBJ whole genome shotgun (WGS) entry which is preliminary data.</text>
</comment>
<dbReference type="PROSITE" id="PS51186">
    <property type="entry name" value="GNAT"/>
    <property type="match status" value="1"/>
</dbReference>
<dbReference type="PANTHER" id="PTHR43792">
    <property type="entry name" value="GNAT FAMILY, PUTATIVE (AFU_ORTHOLOGUE AFUA_3G00765)-RELATED-RELATED"/>
    <property type="match status" value="1"/>
</dbReference>
<keyword evidence="3" id="KW-1185">Reference proteome</keyword>
<protein>
    <submittedName>
        <fullName evidence="2">GNAT family N-acetyltransferase</fullName>
        <ecNumber evidence="2">2.3.-.-</ecNumber>
    </submittedName>
</protein>
<dbReference type="InterPro" id="IPR000182">
    <property type="entry name" value="GNAT_dom"/>
</dbReference>
<dbReference type="Pfam" id="PF13302">
    <property type="entry name" value="Acetyltransf_3"/>
    <property type="match status" value="1"/>
</dbReference>
<dbReference type="EMBL" id="JBHUKY010000010">
    <property type="protein sequence ID" value="MFD2408894.1"/>
    <property type="molecule type" value="Genomic_DNA"/>
</dbReference>
<name>A0ABW5F236_9BACL</name>
<keyword evidence="2" id="KW-0808">Transferase</keyword>
<evidence type="ECO:0000259" key="1">
    <source>
        <dbReference type="PROSITE" id="PS51186"/>
    </source>
</evidence>
<dbReference type="RefSeq" id="WP_209993708.1">
    <property type="nucleotide sequence ID" value="NZ_JBHSVQ010000001.1"/>
</dbReference>
<keyword evidence="2" id="KW-0012">Acyltransferase</keyword>
<proteinExistence type="predicted"/>
<feature type="domain" description="N-acetyltransferase" evidence="1">
    <location>
        <begin position="16"/>
        <end position="180"/>
    </location>
</feature>
<evidence type="ECO:0000313" key="2">
    <source>
        <dbReference type="EMBL" id="MFD2408894.1"/>
    </source>
</evidence>
<dbReference type="EC" id="2.3.-.-" evidence="2"/>
<dbReference type="SUPFAM" id="SSF55729">
    <property type="entry name" value="Acyl-CoA N-acyltransferases (Nat)"/>
    <property type="match status" value="1"/>
</dbReference>
<dbReference type="GO" id="GO:0016746">
    <property type="term" value="F:acyltransferase activity"/>
    <property type="evidence" value="ECO:0007669"/>
    <property type="project" value="UniProtKB-KW"/>
</dbReference>
<gene>
    <name evidence="2" type="ORF">ACFSX3_03380</name>
</gene>
<evidence type="ECO:0000313" key="3">
    <source>
        <dbReference type="Proteomes" id="UP001597448"/>
    </source>
</evidence>
<dbReference type="Gene3D" id="3.40.630.30">
    <property type="match status" value="1"/>
</dbReference>
<accession>A0ABW5F236</accession>
<organism evidence="2 3">
    <name type="scientific">Paenibacillus rhizoplanae</name>
    <dbReference type="NCBI Taxonomy" id="1917181"/>
    <lineage>
        <taxon>Bacteria</taxon>
        <taxon>Bacillati</taxon>
        <taxon>Bacillota</taxon>
        <taxon>Bacilli</taxon>
        <taxon>Bacillales</taxon>
        <taxon>Paenibacillaceae</taxon>
        <taxon>Paenibacillus</taxon>
    </lineage>
</organism>
<dbReference type="InterPro" id="IPR051531">
    <property type="entry name" value="N-acetyltransferase"/>
</dbReference>